<dbReference type="AlphaFoldDB" id="A0ABD2Q075"/>
<evidence type="ECO:0000256" key="1">
    <source>
        <dbReference type="SAM" id="MobiDB-lite"/>
    </source>
</evidence>
<keyword evidence="4" id="KW-1185">Reference proteome</keyword>
<dbReference type="Proteomes" id="UP001626550">
    <property type="component" value="Unassembled WGS sequence"/>
</dbReference>
<gene>
    <name evidence="3" type="primary">SNX13_3</name>
    <name evidence="3" type="ORF">Ciccas_008341</name>
</gene>
<evidence type="ECO:0000313" key="3">
    <source>
        <dbReference type="EMBL" id="KAL3313058.1"/>
    </source>
</evidence>
<proteinExistence type="predicted"/>
<feature type="compositionally biased region" description="Low complexity" evidence="1">
    <location>
        <begin position="225"/>
        <end position="240"/>
    </location>
</feature>
<evidence type="ECO:0000313" key="4">
    <source>
        <dbReference type="Proteomes" id="UP001626550"/>
    </source>
</evidence>
<dbReference type="InterPro" id="IPR044926">
    <property type="entry name" value="RGS_subdomain_2"/>
</dbReference>
<evidence type="ECO:0000259" key="2">
    <source>
        <dbReference type="SMART" id="SM00315"/>
    </source>
</evidence>
<dbReference type="Gene3D" id="1.10.167.10">
    <property type="entry name" value="Regulator of G-protein Signalling 4, domain 2"/>
    <property type="match status" value="1"/>
</dbReference>
<reference evidence="3 4" key="1">
    <citation type="submission" date="2024-11" db="EMBL/GenBank/DDBJ databases">
        <title>Adaptive evolution of stress response genes in parasites aligns with host niche diversity.</title>
        <authorList>
            <person name="Hahn C."/>
            <person name="Resl P."/>
        </authorList>
    </citation>
    <scope>NUCLEOTIDE SEQUENCE [LARGE SCALE GENOMIC DNA]</scope>
    <source>
        <strain evidence="3">EGGRZ-B1_66</strain>
        <tissue evidence="3">Body</tissue>
    </source>
</reference>
<dbReference type="SMART" id="SM00315">
    <property type="entry name" value="RGS"/>
    <property type="match status" value="1"/>
</dbReference>
<protein>
    <submittedName>
        <fullName evidence="3">Sorting nexin 13</fullName>
    </submittedName>
</protein>
<feature type="domain" description="RGS" evidence="2">
    <location>
        <begin position="29"/>
        <end position="206"/>
    </location>
</feature>
<dbReference type="InterPro" id="IPR016137">
    <property type="entry name" value="RGS"/>
</dbReference>
<comment type="caution">
    <text evidence="3">The sequence shown here is derived from an EMBL/GenBank/DDBJ whole genome shotgun (WGS) entry which is preliminary data.</text>
</comment>
<feature type="region of interest" description="Disordered" evidence="1">
    <location>
        <begin position="214"/>
        <end position="240"/>
    </location>
</feature>
<accession>A0ABD2Q075</accession>
<dbReference type="EMBL" id="JBJKFK010001450">
    <property type="protein sequence ID" value="KAL3313058.1"/>
    <property type="molecule type" value="Genomic_DNA"/>
</dbReference>
<sequence>MTLLATSHSLFQPPQLSDQLFGENSGSLTFEGLLASKEALASFSDFLLKTGDQGSLNFYLNCIVGSLRIRLKLKVYRAHAQKLFFSDSTSVEDALLTCEDLSVIDSKETNTIVDRPNTHDKEPQEPFDSEVMSLREFGVNLCNGLLMNLPYINEDLARKALKSLTASSGPPDPDIFINVEESLIAYLSSEKRFGRFLRSPHYLGFLTDADLSKEEPETSLVNQPTTSESPTFSSSDSVDATSDSGVVAEGFLANLELDEASQKCTFCFC</sequence>
<name>A0ABD2Q075_9PLAT</name>
<organism evidence="3 4">
    <name type="scientific">Cichlidogyrus casuarinus</name>
    <dbReference type="NCBI Taxonomy" id="1844966"/>
    <lineage>
        <taxon>Eukaryota</taxon>
        <taxon>Metazoa</taxon>
        <taxon>Spiralia</taxon>
        <taxon>Lophotrochozoa</taxon>
        <taxon>Platyhelminthes</taxon>
        <taxon>Monogenea</taxon>
        <taxon>Monopisthocotylea</taxon>
        <taxon>Dactylogyridea</taxon>
        <taxon>Ancyrocephalidae</taxon>
        <taxon>Cichlidogyrus</taxon>
    </lineage>
</organism>